<keyword evidence="2 5" id="KW-0067">ATP-binding</keyword>
<organism evidence="5 6">
    <name type="scientific">Psychrilyobacter piezotolerans</name>
    <dbReference type="NCBI Taxonomy" id="2293438"/>
    <lineage>
        <taxon>Bacteria</taxon>
        <taxon>Fusobacteriati</taxon>
        <taxon>Fusobacteriota</taxon>
        <taxon>Fusobacteriia</taxon>
        <taxon>Fusobacteriales</taxon>
        <taxon>Fusobacteriaceae</taxon>
        <taxon>Psychrilyobacter</taxon>
    </lineage>
</organism>
<dbReference type="PANTHER" id="PTHR42855:SF2">
    <property type="entry name" value="DRUG RESISTANCE ABC TRANSPORTER,ATP-BINDING PROTEIN"/>
    <property type="match status" value="1"/>
</dbReference>
<dbReference type="PANTHER" id="PTHR42855">
    <property type="entry name" value="ABC TRANSPORTER ATP-BINDING SUBUNIT"/>
    <property type="match status" value="1"/>
</dbReference>
<keyword evidence="6" id="KW-1185">Reference proteome</keyword>
<feature type="coiled-coil region" evidence="3">
    <location>
        <begin position="253"/>
        <end position="314"/>
    </location>
</feature>
<dbReference type="PROSITE" id="PS50893">
    <property type="entry name" value="ABC_TRANSPORTER_2"/>
    <property type="match status" value="2"/>
</dbReference>
<evidence type="ECO:0000256" key="3">
    <source>
        <dbReference type="SAM" id="Coils"/>
    </source>
</evidence>
<dbReference type="Gene3D" id="3.40.50.300">
    <property type="entry name" value="P-loop containing nucleotide triphosphate hydrolases"/>
    <property type="match status" value="2"/>
</dbReference>
<dbReference type="Proteomes" id="UP000263486">
    <property type="component" value="Unassembled WGS sequence"/>
</dbReference>
<feature type="domain" description="ABC transporter" evidence="4">
    <location>
        <begin position="4"/>
        <end position="257"/>
    </location>
</feature>
<dbReference type="InterPro" id="IPR027417">
    <property type="entry name" value="P-loop_NTPase"/>
</dbReference>
<dbReference type="SUPFAM" id="SSF52540">
    <property type="entry name" value="P-loop containing nucleoside triphosphate hydrolases"/>
    <property type="match status" value="2"/>
</dbReference>
<dbReference type="InterPro" id="IPR003593">
    <property type="entry name" value="AAA+_ATPase"/>
</dbReference>
<accession>A0ABX9KK89</accession>
<evidence type="ECO:0000313" key="6">
    <source>
        <dbReference type="Proteomes" id="UP000263486"/>
    </source>
</evidence>
<feature type="domain" description="ABC transporter" evidence="4">
    <location>
        <begin position="338"/>
        <end position="535"/>
    </location>
</feature>
<evidence type="ECO:0000259" key="4">
    <source>
        <dbReference type="PROSITE" id="PS50893"/>
    </source>
</evidence>
<dbReference type="RefSeq" id="WP_114641267.1">
    <property type="nucleotide sequence ID" value="NZ_JAACIO010000003.1"/>
</dbReference>
<proteinExistence type="predicted"/>
<protein>
    <submittedName>
        <fullName evidence="5">ATP-binding cassette domain-containing protein</fullName>
    </submittedName>
</protein>
<dbReference type="SMART" id="SM00382">
    <property type="entry name" value="AAA"/>
    <property type="match status" value="2"/>
</dbReference>
<name>A0ABX9KK89_9FUSO</name>
<gene>
    <name evidence="5" type="ORF">DYH56_02430</name>
</gene>
<keyword evidence="1" id="KW-0547">Nucleotide-binding</keyword>
<dbReference type="InterPro" id="IPR003439">
    <property type="entry name" value="ABC_transporter-like_ATP-bd"/>
</dbReference>
<dbReference type="CDD" id="cd03221">
    <property type="entry name" value="ABCF_EF-3"/>
    <property type="match status" value="1"/>
</dbReference>
<comment type="caution">
    <text evidence="5">The sequence shown here is derived from an EMBL/GenBank/DDBJ whole genome shotgun (WGS) entry which is preliminary data.</text>
</comment>
<reference evidence="5 6" key="1">
    <citation type="submission" date="2018-08" db="EMBL/GenBank/DDBJ databases">
        <title>Draft genome sequence of Psychrilyobacter sp. strain SD5 isolated from Black Sea water.</title>
        <authorList>
            <person name="Yadav S."/>
            <person name="Villanueva L."/>
            <person name="Damste J.S.S."/>
        </authorList>
    </citation>
    <scope>NUCLEOTIDE SEQUENCE [LARGE SCALE GENOMIC DNA]</scope>
    <source>
        <strain evidence="5 6">SD5</strain>
    </source>
</reference>
<dbReference type="GO" id="GO:0005524">
    <property type="term" value="F:ATP binding"/>
    <property type="evidence" value="ECO:0007669"/>
    <property type="project" value="UniProtKB-KW"/>
</dbReference>
<evidence type="ECO:0000256" key="1">
    <source>
        <dbReference type="ARBA" id="ARBA00022741"/>
    </source>
</evidence>
<dbReference type="Pfam" id="PF00005">
    <property type="entry name" value="ABC_tran"/>
    <property type="match status" value="2"/>
</dbReference>
<sequence length="535" mass="62135">MNIIEFKDVAKSHLTQKLYENVNLEINKGDKIAIVGNNGSGKSTLLKLINEDEYPTYGDIVIEEEAQIAYFDQFGETSLDKSVKELLDSPFEHIIKAQVHLEEVSTQFTGEADNDEKVMEEFQKASDLFESLGAYDYIHLQSEFIDVFELDSKLDREFKDLSGGEKQYVRLAIALFKESNLVILDEPLSYFDKKKTAWLANFISKSSKAFLVVSHSIDFIRLFSNKFFDVDNFKVTTYEGDYRTYQKDKKIQLKEEKKENREKEFEIEKTRERIKKKEILVQGVGNNRSHAVILRRMERELERLEKGKNVHSKESEYTYNSSPEEYLTINKDIGDVIASVNNVSKEFPEKTLYKDVNFDILKNSKICIVGENGAGKSTLLKMILGEEVPTTGTIDINPKAKFSYIEQETILEDENMRITEYIQDKTGLNQDFIEGAIDSLFNYEEEFRSKKLYMLSGGEKKRLEIFTNILAETHLLVIDEPSTYMDRYSRSTIANMLNEYHGAVVLVTHDKELLRMINFEMFDIRDRLFREKERG</sequence>
<evidence type="ECO:0000313" key="5">
    <source>
        <dbReference type="EMBL" id="REI42643.1"/>
    </source>
</evidence>
<evidence type="ECO:0000256" key="2">
    <source>
        <dbReference type="ARBA" id="ARBA00022840"/>
    </source>
</evidence>
<dbReference type="InterPro" id="IPR051309">
    <property type="entry name" value="ABCF_ATPase"/>
</dbReference>
<keyword evidence="3" id="KW-0175">Coiled coil</keyword>
<dbReference type="EMBL" id="QUAJ01000003">
    <property type="protein sequence ID" value="REI42643.1"/>
    <property type="molecule type" value="Genomic_DNA"/>
</dbReference>